<name>A0A3M8QR09_9PROT</name>
<evidence type="ECO:0000256" key="3">
    <source>
        <dbReference type="ARBA" id="ARBA00004961"/>
    </source>
</evidence>
<comment type="similarity">
    <text evidence="4 7">Belongs to the glucosamine/galactosamine-6-phosphate isomerase family. 6-phosphogluconolactonase subfamily.</text>
</comment>
<evidence type="ECO:0000256" key="7">
    <source>
        <dbReference type="RuleBase" id="RU365095"/>
    </source>
</evidence>
<dbReference type="CDD" id="cd01400">
    <property type="entry name" value="6PGL"/>
    <property type="match status" value="1"/>
</dbReference>
<evidence type="ECO:0000256" key="6">
    <source>
        <dbReference type="ARBA" id="ARBA00020337"/>
    </source>
</evidence>
<organism evidence="9">
    <name type="scientific">Acidithiobacillus sulfuriphilus</name>
    <dbReference type="NCBI Taxonomy" id="1867749"/>
    <lineage>
        <taxon>Bacteria</taxon>
        <taxon>Pseudomonadati</taxon>
        <taxon>Pseudomonadota</taxon>
        <taxon>Acidithiobacillia</taxon>
        <taxon>Acidithiobacillales</taxon>
        <taxon>Acidithiobacillaceae</taxon>
        <taxon>Acidithiobacillus</taxon>
    </lineage>
</organism>
<dbReference type="PANTHER" id="PTHR11054:SF0">
    <property type="entry name" value="6-PHOSPHOGLUCONOLACTONASE"/>
    <property type="match status" value="1"/>
</dbReference>
<protein>
    <recommendedName>
        <fullName evidence="6 7">6-phosphogluconolactonase</fullName>
        <shortName evidence="7">6PGL</shortName>
        <ecNumber evidence="5 7">3.1.1.31</ecNumber>
    </recommendedName>
</protein>
<proteinExistence type="inferred from homology"/>
<accession>A0A3M8QR09</accession>
<comment type="function">
    <text evidence="2 7">Hydrolysis of 6-phosphogluconolactone to 6-phosphogluconate.</text>
</comment>
<dbReference type="EMBL" id="RIZI01000192">
    <property type="protein sequence ID" value="RNF58091.1"/>
    <property type="molecule type" value="Genomic_DNA"/>
</dbReference>
<dbReference type="RefSeq" id="WP_123105782.1">
    <property type="nucleotide sequence ID" value="NZ_CP127527.1"/>
</dbReference>
<evidence type="ECO:0000313" key="9">
    <source>
        <dbReference type="EMBL" id="RNF58091.1"/>
    </source>
</evidence>
<evidence type="ECO:0000259" key="8">
    <source>
        <dbReference type="Pfam" id="PF01182"/>
    </source>
</evidence>
<dbReference type="NCBIfam" id="TIGR01198">
    <property type="entry name" value="pgl"/>
    <property type="match status" value="1"/>
</dbReference>
<comment type="catalytic activity">
    <reaction evidence="1 7">
        <text>6-phospho-D-glucono-1,5-lactone + H2O = 6-phospho-D-gluconate + H(+)</text>
        <dbReference type="Rhea" id="RHEA:12556"/>
        <dbReference type="ChEBI" id="CHEBI:15377"/>
        <dbReference type="ChEBI" id="CHEBI:15378"/>
        <dbReference type="ChEBI" id="CHEBI:57955"/>
        <dbReference type="ChEBI" id="CHEBI:58759"/>
        <dbReference type="EC" id="3.1.1.31"/>
    </reaction>
</comment>
<dbReference type="SUPFAM" id="SSF100950">
    <property type="entry name" value="NagB/RpiA/CoA transferase-like"/>
    <property type="match status" value="1"/>
</dbReference>
<dbReference type="GO" id="GO:0006098">
    <property type="term" value="P:pentose-phosphate shunt"/>
    <property type="evidence" value="ECO:0007669"/>
    <property type="project" value="UniProtKB-UniPathway"/>
</dbReference>
<keyword evidence="7 9" id="KW-0378">Hydrolase</keyword>
<gene>
    <name evidence="7 9" type="primary">pgl</name>
    <name evidence="9" type="ORF">EC580_13105</name>
</gene>
<dbReference type="PANTHER" id="PTHR11054">
    <property type="entry name" value="6-PHOSPHOGLUCONOLACTONASE"/>
    <property type="match status" value="1"/>
</dbReference>
<dbReference type="InterPro" id="IPR039104">
    <property type="entry name" value="6PGL"/>
</dbReference>
<dbReference type="InterPro" id="IPR037171">
    <property type="entry name" value="NagB/RpiA_transferase-like"/>
</dbReference>
<evidence type="ECO:0000256" key="2">
    <source>
        <dbReference type="ARBA" id="ARBA00002681"/>
    </source>
</evidence>
<dbReference type="GO" id="GO:0017057">
    <property type="term" value="F:6-phosphogluconolactonase activity"/>
    <property type="evidence" value="ECO:0007669"/>
    <property type="project" value="UniProtKB-UniRule"/>
</dbReference>
<dbReference type="Pfam" id="PF01182">
    <property type="entry name" value="Glucosamine_iso"/>
    <property type="match status" value="1"/>
</dbReference>
<dbReference type="EC" id="3.1.1.31" evidence="5 7"/>
<dbReference type="Gene3D" id="3.40.50.1360">
    <property type="match status" value="1"/>
</dbReference>
<reference evidence="9" key="1">
    <citation type="submission" date="2018-10" db="EMBL/GenBank/DDBJ databases">
        <title>Acidithiobacillus sulfuriphilus sp. nov.: an extremely acidophilic sulfur-oxidizing chemolithotroph isolated from a neutral pH environment.</title>
        <authorList>
            <person name="Falagan C."/>
            <person name="Moya-Beltran A."/>
            <person name="Quatrini R."/>
            <person name="Johnson D.B."/>
        </authorList>
    </citation>
    <scope>NUCLEOTIDE SEQUENCE [LARGE SCALE GENOMIC DNA]</scope>
    <source>
        <strain evidence="9">CJ-2</strain>
    </source>
</reference>
<comment type="pathway">
    <text evidence="3 7">Carbohydrate degradation; pentose phosphate pathway; D-ribulose 5-phosphate from D-glucose 6-phosphate (oxidative stage): step 2/3.</text>
</comment>
<dbReference type="UniPathway" id="UPA00115">
    <property type="reaction ID" value="UER00409"/>
</dbReference>
<dbReference type="InterPro" id="IPR005900">
    <property type="entry name" value="6-phosphogluconolactonase_DevB"/>
</dbReference>
<evidence type="ECO:0000256" key="5">
    <source>
        <dbReference type="ARBA" id="ARBA00013198"/>
    </source>
</evidence>
<evidence type="ECO:0000256" key="1">
    <source>
        <dbReference type="ARBA" id="ARBA00000832"/>
    </source>
</evidence>
<dbReference type="InterPro" id="IPR006148">
    <property type="entry name" value="Glc/Gal-6P_isomerase"/>
</dbReference>
<comment type="caution">
    <text evidence="9">The sequence shown here is derived from an EMBL/GenBank/DDBJ whole genome shotgun (WGS) entry which is preliminary data.</text>
</comment>
<feature type="domain" description="Glucosamine/galactosamine-6-phosphate isomerase" evidence="8">
    <location>
        <begin position="16"/>
        <end position="224"/>
    </location>
</feature>
<dbReference type="OrthoDB" id="9810967at2"/>
<sequence>MNTEAIRGAPSWHIHPDAETLARHLARAIARMADAAIAARGAFHLVLAGGNTPQPVYAALVSRGRRWDAWHLYHGDERCLPPQTLQRNSQMAASVWLQQVPIPRAQIHDIPAEMGAEAAAAAYAAVLPPQRFDLVLLGIGEDGHTASLFPGQPWGLDPATPAVLSVHNAPKAPAERVSLSAWRLQRSRELFFLATGSGKRDALAAWRRGEDLPAARVGAGATVWLDEAAWPGS</sequence>
<dbReference type="GO" id="GO:0005975">
    <property type="term" value="P:carbohydrate metabolic process"/>
    <property type="evidence" value="ECO:0007669"/>
    <property type="project" value="UniProtKB-UniRule"/>
</dbReference>
<evidence type="ECO:0000256" key="4">
    <source>
        <dbReference type="ARBA" id="ARBA00010662"/>
    </source>
</evidence>
<dbReference type="AlphaFoldDB" id="A0A3M8QR09"/>